<dbReference type="OrthoDB" id="5825157at2759"/>
<dbReference type="SUPFAM" id="SSF52799">
    <property type="entry name" value="(Phosphotyrosine protein) phosphatases II"/>
    <property type="match status" value="1"/>
</dbReference>
<dbReference type="PROSITE" id="PS50056">
    <property type="entry name" value="TYR_PHOSPHATASE_2"/>
    <property type="match status" value="1"/>
</dbReference>
<dbReference type="PANTHER" id="PTHR46163">
    <property type="entry name" value="TYROSINE-PROTEIN PHOSPHATASE-RELATED"/>
    <property type="match status" value="1"/>
</dbReference>
<dbReference type="InterPro" id="IPR052782">
    <property type="entry name" value="Oocyte-zygote_transition_reg"/>
</dbReference>
<feature type="compositionally biased region" description="Low complexity" evidence="1">
    <location>
        <begin position="141"/>
        <end position="154"/>
    </location>
</feature>
<sequence length="569" mass="63460">MCRVQKAPHAKVKEKVGEKNLDARGKDDKILGGQQHEAKRTADEANAQPPQGTTAVNGEIEPVGSKPEKKKKKTAKGEQEPKGSPGRLPQENATIVLQDTKKRKAHVKEGQKHKKGRHRKRSKVTQGSAVALDAMDKKSSQQPEAAAPPGQQIASSQACGDGPAKEPTVPTTTTTSLPPATAVGGNVEINADKTPSTITSVSQQSKTSVGGTPTLPWEGIDKEAETTYARGAQKVPSDENKGAGDGKSSQLLGANEMEQRKSDGTEEGERRRKEADKDAMVVRKQIVTTRADDEDDITRAIRKSSAISKRPVSQVKKVREFVRSISNDGLEGMRKSFIRCKVYLPNAATRTYFDQNQDRVRYRDVICIDQTRVILKCQPDGSDFIHASRIPIGDSPNQLIVTQVPLANTVQHFWEMVWQEKAEAVLLLLTMDEWKAHVEQLNLIPSKLKLRRPLICMSMAGAGRAGTYAVLEWAHAMHHDKYRPTVSVEDCVRKVREYRMHSVQSLAQYQYIYMLLLRHIFLVKKIRDDYLSDPAMQKDLENCIEVEQQYFHENMKDGDEEPEITLRCC</sequence>
<feature type="domain" description="Tyrosine-protein phosphatase" evidence="2">
    <location>
        <begin position="355"/>
        <end position="569"/>
    </location>
</feature>
<dbReference type="Pfam" id="PF00102">
    <property type="entry name" value="Y_phosphatase"/>
    <property type="match status" value="2"/>
</dbReference>
<dbReference type="Proteomes" id="UP000031036">
    <property type="component" value="Unassembled WGS sequence"/>
</dbReference>
<protein>
    <submittedName>
        <fullName evidence="4">Tyrosine-protein phosphatase non-receptor type 2</fullName>
    </submittedName>
</protein>
<dbReference type="GO" id="GO:0004725">
    <property type="term" value="F:protein tyrosine phosphatase activity"/>
    <property type="evidence" value="ECO:0007669"/>
    <property type="project" value="InterPro"/>
</dbReference>
<reference evidence="4 5" key="1">
    <citation type="submission" date="2014-11" db="EMBL/GenBank/DDBJ databases">
        <title>Genetic blueprint of the zoonotic pathogen Toxocara canis.</title>
        <authorList>
            <person name="Zhu X.-Q."/>
            <person name="Korhonen P.K."/>
            <person name="Cai H."/>
            <person name="Young N.D."/>
            <person name="Nejsum P."/>
            <person name="von Samson-Himmelstjerna G."/>
            <person name="Boag P.R."/>
            <person name="Tan P."/>
            <person name="Li Q."/>
            <person name="Min J."/>
            <person name="Yang Y."/>
            <person name="Wang X."/>
            <person name="Fang X."/>
            <person name="Hall R.S."/>
            <person name="Hofmann A."/>
            <person name="Sternberg P.W."/>
            <person name="Jex A.R."/>
            <person name="Gasser R.B."/>
        </authorList>
    </citation>
    <scope>NUCLEOTIDE SEQUENCE [LARGE SCALE GENOMIC DNA]</scope>
    <source>
        <strain evidence="4">PN_DK_2014</strain>
    </source>
</reference>
<dbReference type="STRING" id="6265.A0A0B2VG51"/>
<proteinExistence type="predicted"/>
<dbReference type="InterPro" id="IPR003595">
    <property type="entry name" value="Tyr_Pase_cat"/>
</dbReference>
<dbReference type="EMBL" id="JPKZ01001344">
    <property type="protein sequence ID" value="KHN82511.1"/>
    <property type="molecule type" value="Genomic_DNA"/>
</dbReference>
<dbReference type="SMART" id="SM00194">
    <property type="entry name" value="PTPc"/>
    <property type="match status" value="1"/>
</dbReference>
<feature type="compositionally biased region" description="Basic residues" evidence="1">
    <location>
        <begin position="1"/>
        <end position="10"/>
    </location>
</feature>
<dbReference type="PROSITE" id="PS50055">
    <property type="entry name" value="TYR_PHOSPHATASE_PTP"/>
    <property type="match status" value="1"/>
</dbReference>
<evidence type="ECO:0000313" key="5">
    <source>
        <dbReference type="Proteomes" id="UP000031036"/>
    </source>
</evidence>
<feature type="domain" description="Tyrosine specific protein phosphatases" evidence="3">
    <location>
        <begin position="435"/>
        <end position="510"/>
    </location>
</feature>
<dbReference type="InterPro" id="IPR000387">
    <property type="entry name" value="Tyr_Pase_dom"/>
</dbReference>
<comment type="caution">
    <text evidence="4">The sequence shown here is derived from an EMBL/GenBank/DDBJ whole genome shotgun (WGS) entry which is preliminary data.</text>
</comment>
<evidence type="ECO:0000259" key="3">
    <source>
        <dbReference type="PROSITE" id="PS50056"/>
    </source>
</evidence>
<name>A0A0B2VG51_TOXCA</name>
<gene>
    <name evidence="4" type="primary">Ptpn2</name>
    <name evidence="4" type="ORF">Tcan_16689</name>
</gene>
<keyword evidence="5" id="KW-1185">Reference proteome</keyword>
<dbReference type="InterPro" id="IPR029021">
    <property type="entry name" value="Prot-tyrosine_phosphatase-like"/>
</dbReference>
<evidence type="ECO:0000256" key="1">
    <source>
        <dbReference type="SAM" id="MobiDB-lite"/>
    </source>
</evidence>
<feature type="compositionally biased region" description="Basic and acidic residues" evidence="1">
    <location>
        <begin position="257"/>
        <end position="278"/>
    </location>
</feature>
<feature type="compositionally biased region" description="Basic and acidic residues" evidence="1">
    <location>
        <begin position="11"/>
        <end position="43"/>
    </location>
</feature>
<evidence type="ECO:0000313" key="4">
    <source>
        <dbReference type="EMBL" id="KHN82511.1"/>
    </source>
</evidence>
<dbReference type="InterPro" id="IPR000242">
    <property type="entry name" value="PTP_cat"/>
</dbReference>
<evidence type="ECO:0000259" key="2">
    <source>
        <dbReference type="PROSITE" id="PS50055"/>
    </source>
</evidence>
<keyword evidence="4" id="KW-0675">Receptor</keyword>
<organism evidence="4 5">
    <name type="scientific">Toxocara canis</name>
    <name type="common">Canine roundworm</name>
    <dbReference type="NCBI Taxonomy" id="6265"/>
    <lineage>
        <taxon>Eukaryota</taxon>
        <taxon>Metazoa</taxon>
        <taxon>Ecdysozoa</taxon>
        <taxon>Nematoda</taxon>
        <taxon>Chromadorea</taxon>
        <taxon>Rhabditida</taxon>
        <taxon>Spirurina</taxon>
        <taxon>Ascaridomorpha</taxon>
        <taxon>Ascaridoidea</taxon>
        <taxon>Toxocaridae</taxon>
        <taxon>Toxocara</taxon>
    </lineage>
</organism>
<feature type="region of interest" description="Disordered" evidence="1">
    <location>
        <begin position="1"/>
        <end position="278"/>
    </location>
</feature>
<dbReference type="Gene3D" id="3.90.190.10">
    <property type="entry name" value="Protein tyrosine phosphatase superfamily"/>
    <property type="match status" value="2"/>
</dbReference>
<dbReference type="SMART" id="SM00404">
    <property type="entry name" value="PTPc_motif"/>
    <property type="match status" value="1"/>
</dbReference>
<feature type="compositionally biased region" description="Basic residues" evidence="1">
    <location>
        <begin position="101"/>
        <end position="123"/>
    </location>
</feature>
<feature type="compositionally biased region" description="Low complexity" evidence="1">
    <location>
        <begin position="165"/>
        <end position="182"/>
    </location>
</feature>
<accession>A0A0B2VG51</accession>
<feature type="compositionally biased region" description="Polar residues" evidence="1">
    <location>
        <begin position="193"/>
        <end position="211"/>
    </location>
</feature>
<dbReference type="AlphaFoldDB" id="A0A0B2VG51"/>